<evidence type="ECO:0000313" key="16">
    <source>
        <dbReference type="Proteomes" id="UP000463939"/>
    </source>
</evidence>
<evidence type="ECO:0000256" key="10">
    <source>
        <dbReference type="ARBA" id="ARBA00025198"/>
    </source>
</evidence>
<comment type="similarity">
    <text evidence="1 13">Belongs to the ATPase B chain family.</text>
</comment>
<evidence type="ECO:0000256" key="5">
    <source>
        <dbReference type="ARBA" id="ARBA00022781"/>
    </source>
</evidence>
<dbReference type="EMBL" id="AP021881">
    <property type="protein sequence ID" value="BBP01079.1"/>
    <property type="molecule type" value="Genomic_DNA"/>
</dbReference>
<evidence type="ECO:0000256" key="7">
    <source>
        <dbReference type="ARBA" id="ARBA00023065"/>
    </source>
</evidence>
<comment type="subcellular location">
    <subcellularLocation>
        <location evidence="13">Cell membrane</location>
        <topology evidence="13">Single-pass membrane protein</topology>
    </subcellularLocation>
    <subcellularLocation>
        <location evidence="12">Endomembrane system</location>
        <topology evidence="12">Single-pass membrane protein</topology>
    </subcellularLocation>
</comment>
<evidence type="ECO:0000256" key="12">
    <source>
        <dbReference type="ARBA" id="ARBA00037847"/>
    </source>
</evidence>
<reference evidence="16" key="1">
    <citation type="submission" date="2019-11" db="EMBL/GenBank/DDBJ databases">
        <title>Isolation and characterization of a novel species in the genus Sulfuriferula.</title>
        <authorList>
            <person name="Mochizuki J."/>
            <person name="Kojima H."/>
            <person name="Fukui M."/>
        </authorList>
    </citation>
    <scope>NUCLEOTIDE SEQUENCE [LARGE SCALE GENOMIC DNA]</scope>
    <source>
        <strain evidence="16">SGTM</strain>
    </source>
</reference>
<evidence type="ECO:0000256" key="6">
    <source>
        <dbReference type="ARBA" id="ARBA00022989"/>
    </source>
</evidence>
<dbReference type="GO" id="GO:0045259">
    <property type="term" value="C:proton-transporting ATP synthase complex"/>
    <property type="evidence" value="ECO:0007669"/>
    <property type="project" value="UniProtKB-KW"/>
</dbReference>
<evidence type="ECO:0000256" key="9">
    <source>
        <dbReference type="ARBA" id="ARBA00023310"/>
    </source>
</evidence>
<dbReference type="GO" id="GO:0046933">
    <property type="term" value="F:proton-transporting ATP synthase activity, rotational mechanism"/>
    <property type="evidence" value="ECO:0007669"/>
    <property type="project" value="UniProtKB-UniRule"/>
</dbReference>
<evidence type="ECO:0000313" key="15">
    <source>
        <dbReference type="EMBL" id="BBP01079.1"/>
    </source>
</evidence>
<gene>
    <name evidence="13" type="primary">atpF</name>
    <name evidence="15" type="ORF">SFSGTM_17870</name>
</gene>
<keyword evidence="2 13" id="KW-0813">Transport</keyword>
<keyword evidence="6 13" id="KW-1133">Transmembrane helix</keyword>
<evidence type="ECO:0000256" key="4">
    <source>
        <dbReference type="ARBA" id="ARBA00022692"/>
    </source>
</evidence>
<evidence type="ECO:0000256" key="14">
    <source>
        <dbReference type="SAM" id="Coils"/>
    </source>
</evidence>
<dbReference type="PANTHER" id="PTHR33445">
    <property type="entry name" value="ATP SYNTHASE SUBUNIT B', CHLOROPLASTIC"/>
    <property type="match status" value="1"/>
</dbReference>
<proteinExistence type="inferred from homology"/>
<evidence type="ECO:0000256" key="13">
    <source>
        <dbReference type="HAMAP-Rule" id="MF_01398"/>
    </source>
</evidence>
<keyword evidence="4 13" id="KW-0812">Transmembrane</keyword>
<dbReference type="NCBIfam" id="TIGR03321">
    <property type="entry name" value="alt_F1F0_F0_B"/>
    <property type="match status" value="1"/>
</dbReference>
<dbReference type="InterPro" id="IPR017707">
    <property type="entry name" value="Alt_ATP_synth_F0_bsu"/>
</dbReference>
<protein>
    <recommendedName>
        <fullName evidence="13">ATP synthase subunit b</fullName>
    </recommendedName>
    <alternativeName>
        <fullName evidence="13">ATP synthase F(0) sector subunit b</fullName>
    </alternativeName>
    <alternativeName>
        <fullName evidence="13">ATPase subunit I</fullName>
    </alternativeName>
    <alternativeName>
        <fullName evidence="13">F-type ATPase subunit b</fullName>
        <shortName evidence="13">F-ATPase subunit b</shortName>
    </alternativeName>
</protein>
<evidence type="ECO:0000256" key="2">
    <source>
        <dbReference type="ARBA" id="ARBA00022448"/>
    </source>
</evidence>
<keyword evidence="14" id="KW-0175">Coiled coil</keyword>
<dbReference type="KEGG" id="sniv:SFSGTM_17870"/>
<dbReference type="Pfam" id="PF00430">
    <property type="entry name" value="ATP-synt_B"/>
    <property type="match status" value="1"/>
</dbReference>
<keyword evidence="9 13" id="KW-0066">ATP synthesis</keyword>
<dbReference type="Pfam" id="PF00213">
    <property type="entry name" value="OSCP"/>
    <property type="match status" value="1"/>
</dbReference>
<evidence type="ECO:0000256" key="8">
    <source>
        <dbReference type="ARBA" id="ARBA00023136"/>
    </source>
</evidence>
<dbReference type="InterPro" id="IPR002146">
    <property type="entry name" value="ATP_synth_b/b'su_bac/chlpt"/>
</dbReference>
<dbReference type="GO" id="GO:0046961">
    <property type="term" value="F:proton-transporting ATPase activity, rotational mechanism"/>
    <property type="evidence" value="ECO:0007669"/>
    <property type="project" value="TreeGrafter"/>
</dbReference>
<keyword evidence="7 13" id="KW-0406">Ion transport</keyword>
<keyword evidence="16" id="KW-1185">Reference proteome</keyword>
<keyword evidence="3 13" id="KW-0138">CF(0)</keyword>
<evidence type="ECO:0000256" key="3">
    <source>
        <dbReference type="ARBA" id="ARBA00022547"/>
    </source>
</evidence>
<dbReference type="Proteomes" id="UP000463939">
    <property type="component" value="Chromosome"/>
</dbReference>
<dbReference type="RefSeq" id="WP_162084898.1">
    <property type="nucleotide sequence ID" value="NZ_AP021881.1"/>
</dbReference>
<evidence type="ECO:0000256" key="1">
    <source>
        <dbReference type="ARBA" id="ARBA00005513"/>
    </source>
</evidence>
<dbReference type="HAMAP" id="MF_01398">
    <property type="entry name" value="ATP_synth_b_bprime"/>
    <property type="match status" value="1"/>
</dbReference>
<name>A0A809RGS4_9PROT</name>
<keyword evidence="5 13" id="KW-0375">Hydrogen ion transport</keyword>
<evidence type="ECO:0000256" key="11">
    <source>
        <dbReference type="ARBA" id="ARBA00025614"/>
    </source>
</evidence>
<comment type="subunit">
    <text evidence="13">F-type ATPases have 2 components, F(1) - the catalytic core - and F(0) - the membrane proton channel. F(1) has five subunits: alpha(3), beta(3), gamma(1), delta(1), epsilon(1). F(0) has three main subunits: a(1), b(2) and c(10-14). The alpha and beta chains form an alternating ring which encloses part of the gamma chain. F(1) is attached to F(0) by a central stalk formed by the gamma and epsilon chains, while a peripheral stalk is formed by the delta and b chains.</text>
</comment>
<keyword evidence="13" id="KW-1003">Cell membrane</keyword>
<accession>A0A809RGS4</accession>
<organism evidence="15 16">
    <name type="scientific">Sulfuriferula nivalis</name>
    <dbReference type="NCBI Taxonomy" id="2675298"/>
    <lineage>
        <taxon>Bacteria</taxon>
        <taxon>Pseudomonadati</taxon>
        <taxon>Pseudomonadota</taxon>
        <taxon>Betaproteobacteria</taxon>
        <taxon>Nitrosomonadales</taxon>
        <taxon>Sulfuricellaceae</taxon>
        <taxon>Sulfuriferula</taxon>
    </lineage>
</organism>
<feature type="coiled-coil region" evidence="14">
    <location>
        <begin position="45"/>
        <end position="75"/>
    </location>
</feature>
<dbReference type="InterPro" id="IPR050059">
    <property type="entry name" value="ATP_synthase_B_chain"/>
</dbReference>
<dbReference type="AlphaFoldDB" id="A0A809RGS4"/>
<dbReference type="InterPro" id="IPR000711">
    <property type="entry name" value="ATPase_OSCP/dsu"/>
</dbReference>
<dbReference type="PANTHER" id="PTHR33445:SF2">
    <property type="entry name" value="ATP SYNTHASE SUBUNIT B', CHLOROPLASTIC"/>
    <property type="match status" value="1"/>
</dbReference>
<keyword evidence="8 13" id="KW-0472">Membrane</keyword>
<dbReference type="CDD" id="cd06503">
    <property type="entry name" value="ATP-synt_Fo_b"/>
    <property type="match status" value="1"/>
</dbReference>
<dbReference type="GO" id="GO:0012505">
    <property type="term" value="C:endomembrane system"/>
    <property type="evidence" value="ECO:0007669"/>
    <property type="project" value="UniProtKB-SubCell"/>
</dbReference>
<dbReference type="GO" id="GO:0005886">
    <property type="term" value="C:plasma membrane"/>
    <property type="evidence" value="ECO:0007669"/>
    <property type="project" value="UniProtKB-SubCell"/>
</dbReference>
<feature type="transmembrane region" description="Helical" evidence="13">
    <location>
        <begin position="6"/>
        <end position="22"/>
    </location>
</feature>
<comment type="function">
    <text evidence="10 13">F(1)F(0) ATP synthase produces ATP from ADP in the presence of a proton or sodium gradient. F-type ATPases consist of two structural domains, F(1) containing the extramembraneous catalytic core and F(0) containing the membrane proton channel, linked together by a central stalk and a peripheral stalk. During catalysis, ATP synthesis in the catalytic domain of F(1) is coupled via a rotary mechanism of the central stalk subunits to proton translocation.</text>
</comment>
<comment type="function">
    <text evidence="11">Component of the F(0) channel, it forms part of the peripheral stalk, linking F(1) to F(0). The b'-subunit is a diverged and duplicated form of b found in plants and photosynthetic bacteria.</text>
</comment>
<sequence length="267" mass="30211">MIIDWFTVVAQVINFLILVWLLKHFLYKPILQAIATREQRIAAELAEANSTKLAAQQQRDEFAQKNEAFDQARTEMMNKAMDEAKVERQRFIDTARMETATLRSQWQEALRNEHQNLNAEITHRTQDEVFAIARKVLGDLAGETLEARMVALFVQRLQQLDEEERAPLLSAFKATSSVALVRTAYPLSAEQHTVIEAAVNAIFGLTQRLQFEVVPTIVSGIELSANGQKLAWSITEYLGALEKSVGELLHEQLKTVPVANEKSNDEH</sequence>